<keyword evidence="2" id="KW-0227">DNA damage</keyword>
<feature type="compositionally biased region" description="Low complexity" evidence="4">
    <location>
        <begin position="119"/>
        <end position="151"/>
    </location>
</feature>
<keyword evidence="1 2" id="KW-0238">DNA-binding</keyword>
<proteinExistence type="inferred from homology"/>
<dbReference type="Pfam" id="PF00436">
    <property type="entry name" value="SSB"/>
    <property type="match status" value="1"/>
</dbReference>
<name>A0ABT1WQF2_9LACT</name>
<evidence type="ECO:0000313" key="5">
    <source>
        <dbReference type="EMBL" id="MCQ9210774.1"/>
    </source>
</evidence>
<evidence type="ECO:0000256" key="4">
    <source>
        <dbReference type="SAM" id="MobiDB-lite"/>
    </source>
</evidence>
<reference evidence="5" key="2">
    <citation type="journal article" date="2023" name="Curr. Microbiol.">
        <title>Granulicatella seriolae sp. nov., a Novel Facultative Anaerobe Isolated from Yellowtail Marine Fish.</title>
        <authorList>
            <person name="Lee M."/>
            <person name="Choi Y.J."/>
            <person name="Farooq A."/>
            <person name="Jeong J.B."/>
            <person name="Jung M.Y."/>
        </authorList>
    </citation>
    <scope>NUCLEOTIDE SEQUENCE</scope>
    <source>
        <strain evidence="5">S8</strain>
    </source>
</reference>
<keyword evidence="6" id="KW-1185">Reference proteome</keyword>
<comment type="subunit">
    <text evidence="2">Homotetramer.</text>
</comment>
<dbReference type="InterPro" id="IPR011344">
    <property type="entry name" value="ssDNA-bd"/>
</dbReference>
<feature type="region of interest" description="Disordered" evidence="4">
    <location>
        <begin position="107"/>
        <end position="172"/>
    </location>
</feature>
<keyword evidence="2" id="KW-0234">DNA repair</keyword>
<protein>
    <recommendedName>
        <fullName evidence="2 3">Single-stranded DNA-binding protein</fullName>
        <shortName evidence="2">SSB</shortName>
    </recommendedName>
</protein>
<dbReference type="SUPFAM" id="SSF50249">
    <property type="entry name" value="Nucleic acid-binding proteins"/>
    <property type="match status" value="1"/>
</dbReference>
<gene>
    <name evidence="5" type="primary">ssb</name>
    <name evidence="5" type="ORF">NPA36_09470</name>
</gene>
<dbReference type="EMBL" id="JANHNZ010000013">
    <property type="protein sequence ID" value="MCQ9210774.1"/>
    <property type="molecule type" value="Genomic_DNA"/>
</dbReference>
<comment type="caution">
    <text evidence="2">Lacks conserved residue(s) required for the propagation of feature annotation.</text>
</comment>
<dbReference type="CDD" id="cd04496">
    <property type="entry name" value="SSB_OBF"/>
    <property type="match status" value="1"/>
</dbReference>
<dbReference type="PROSITE" id="PS50935">
    <property type="entry name" value="SSB"/>
    <property type="match status" value="1"/>
</dbReference>
<dbReference type="InterPro" id="IPR012340">
    <property type="entry name" value="NA-bd_OB-fold"/>
</dbReference>
<evidence type="ECO:0000313" key="6">
    <source>
        <dbReference type="Proteomes" id="UP001059480"/>
    </source>
</evidence>
<dbReference type="GO" id="GO:0003677">
    <property type="term" value="F:DNA binding"/>
    <property type="evidence" value="ECO:0007669"/>
    <property type="project" value="UniProtKB-KW"/>
</dbReference>
<dbReference type="PANTHER" id="PTHR10302">
    <property type="entry name" value="SINGLE-STRANDED DNA-BINDING PROTEIN"/>
    <property type="match status" value="1"/>
</dbReference>
<dbReference type="RefSeq" id="WP_256945883.1">
    <property type="nucleotide sequence ID" value="NZ_JANHNZ010000013.1"/>
</dbReference>
<dbReference type="NCBIfam" id="TIGR00621">
    <property type="entry name" value="ssb"/>
    <property type="match status" value="1"/>
</dbReference>
<dbReference type="Gene3D" id="2.40.50.140">
    <property type="entry name" value="Nucleic acid-binding proteins"/>
    <property type="match status" value="1"/>
</dbReference>
<keyword evidence="2" id="KW-0235">DNA replication</keyword>
<dbReference type="PANTHER" id="PTHR10302:SF27">
    <property type="entry name" value="SINGLE-STRANDED DNA-BINDING PROTEIN"/>
    <property type="match status" value="1"/>
</dbReference>
<reference evidence="5" key="1">
    <citation type="submission" date="2022-07" db="EMBL/GenBank/DDBJ databases">
        <authorList>
            <person name="Jung M.-Y."/>
            <person name="Lee M."/>
        </authorList>
    </citation>
    <scope>NUCLEOTIDE SEQUENCE</scope>
    <source>
        <strain evidence="5">S8</strain>
    </source>
</reference>
<evidence type="ECO:0000256" key="1">
    <source>
        <dbReference type="ARBA" id="ARBA00023125"/>
    </source>
</evidence>
<reference evidence="5" key="3">
    <citation type="journal article" date="2023" name="Microbiol. Resour. Announc.">
        <title>Draft Genome Sequence of Granulicatella sp. Strain S8, Isolated from a Marine Fish, Seriola quinqueradiata.</title>
        <authorList>
            <person name="Lee M."/>
            <person name="Farooq A."/>
            <person name="Jeong J.B."/>
            <person name="Jung M.Y."/>
        </authorList>
    </citation>
    <scope>NUCLEOTIDE SEQUENCE</scope>
    <source>
        <strain evidence="5">S8</strain>
    </source>
</reference>
<comment type="function">
    <text evidence="2">Plays an important role in DNA replication, recombination and repair. Binds to ssDNA and to an array of partner proteins to recruit them to their sites of action during DNA metabolism.</text>
</comment>
<evidence type="ECO:0000256" key="3">
    <source>
        <dbReference type="PIRNR" id="PIRNR002070"/>
    </source>
</evidence>
<keyword evidence="2" id="KW-0233">DNA recombination</keyword>
<dbReference type="HAMAP" id="MF_00984">
    <property type="entry name" value="SSB"/>
    <property type="match status" value="1"/>
</dbReference>
<evidence type="ECO:0000256" key="2">
    <source>
        <dbReference type="HAMAP-Rule" id="MF_00984"/>
    </source>
</evidence>
<dbReference type="PIRSF" id="PIRSF002070">
    <property type="entry name" value="SSB"/>
    <property type="match status" value="1"/>
</dbReference>
<feature type="short sequence motif" description="Important for interaction with partner proteins" evidence="2">
    <location>
        <begin position="167"/>
        <end position="172"/>
    </location>
</feature>
<accession>A0ABT1WQF2</accession>
<sequence>MINNVVLVGRLTKAVDLRYTSNGTAVGTFTLAVNRNFTNQQGEREADFINCVIWRKAAENFANFTRKGSQVGVEGRIQTRNYENQQGQRVYVTEILVENFSLLESRSATEQRPVDSGTSQGNSKNYQSNQNNSYNQSNSSYSSPASSNNNQFVDPFMSSGETIDISDDDLPF</sequence>
<dbReference type="Proteomes" id="UP001059480">
    <property type="component" value="Unassembled WGS sequence"/>
</dbReference>
<comment type="caution">
    <text evidence="5">The sequence shown here is derived from an EMBL/GenBank/DDBJ whole genome shotgun (WGS) entry which is preliminary data.</text>
</comment>
<organism evidence="5 6">
    <name type="scientific">Granulicatella seriolae</name>
    <dbReference type="NCBI Taxonomy" id="2967226"/>
    <lineage>
        <taxon>Bacteria</taxon>
        <taxon>Bacillati</taxon>
        <taxon>Bacillota</taxon>
        <taxon>Bacilli</taxon>
        <taxon>Lactobacillales</taxon>
        <taxon>Carnobacteriaceae</taxon>
        <taxon>Granulicatella</taxon>
    </lineage>
</organism>
<dbReference type="InterPro" id="IPR000424">
    <property type="entry name" value="Primosome_PriB/ssb"/>
</dbReference>